<dbReference type="InterPro" id="IPR017592">
    <property type="entry name" value="Pilus_assmbl_Flp-typ_CpaB"/>
</dbReference>
<keyword evidence="4" id="KW-1185">Reference proteome</keyword>
<dbReference type="NCBIfam" id="TIGR03177">
    <property type="entry name" value="pilus_cpaB"/>
    <property type="match status" value="1"/>
</dbReference>
<protein>
    <submittedName>
        <fullName evidence="3">Pilus assembly protein CpaB</fullName>
    </submittedName>
</protein>
<dbReference type="CDD" id="cd11614">
    <property type="entry name" value="SAF_CpaB_FlgA_like"/>
    <property type="match status" value="1"/>
</dbReference>
<name>A0ABV2IZD3_9HYPH</name>
<reference evidence="3 4" key="1">
    <citation type="submission" date="2024-06" db="EMBL/GenBank/DDBJ databases">
        <title>Genomic Encyclopedia of Type Strains, Phase IV (KMG-IV): sequencing the most valuable type-strain genomes for metagenomic binning, comparative biology and taxonomic classification.</title>
        <authorList>
            <person name="Goeker M."/>
        </authorList>
    </citation>
    <scope>NUCLEOTIDE SEQUENCE [LARGE SCALE GENOMIC DNA]</scope>
    <source>
        <strain evidence="3 4">DSM 29780</strain>
    </source>
</reference>
<evidence type="ECO:0000313" key="3">
    <source>
        <dbReference type="EMBL" id="MET3613851.1"/>
    </source>
</evidence>
<proteinExistence type="predicted"/>
<dbReference type="RefSeq" id="WP_354556350.1">
    <property type="nucleotide sequence ID" value="NZ_JBEPMB010000002.1"/>
</dbReference>
<dbReference type="SMART" id="SM00858">
    <property type="entry name" value="SAF"/>
    <property type="match status" value="1"/>
</dbReference>
<accession>A0ABV2IZD3</accession>
<dbReference type="Pfam" id="PF16976">
    <property type="entry name" value="RcpC"/>
    <property type="match status" value="1"/>
</dbReference>
<dbReference type="Pfam" id="PF08666">
    <property type="entry name" value="SAF"/>
    <property type="match status" value="1"/>
</dbReference>
<comment type="caution">
    <text evidence="3">The sequence shown here is derived from an EMBL/GenBank/DDBJ whole genome shotgun (WGS) entry which is preliminary data.</text>
</comment>
<sequence>MKPARLIILSVAAAAAGLAGYLALNMGGQQVVEIQAAQPRMVKEATVDVLVAKSNLSTGSRLTADSMSWMAWPESAVAPGFITKKNRESAMADLNGAIVRLPIFANEPVRLEKIVDASNRTMSSILPAGKRAIATEISVSTSAGGFILPNDRVDVIMVKKGTQQTAFQTETILSNIRVLAIDQQLQQGPDGKQTAVGSTATLELTPDQARVIAVAQQIADRLTLALRSVADSSEPDTSASEHLLGNGDGSPGIQVIKSGNISTSQ</sequence>
<evidence type="ECO:0000313" key="4">
    <source>
        <dbReference type="Proteomes" id="UP001549047"/>
    </source>
</evidence>
<feature type="region of interest" description="Disordered" evidence="1">
    <location>
        <begin position="232"/>
        <end position="265"/>
    </location>
</feature>
<organism evidence="3 4">
    <name type="scientific">Rhizobium aquaticum</name>
    <dbReference type="NCBI Taxonomy" id="1549636"/>
    <lineage>
        <taxon>Bacteria</taxon>
        <taxon>Pseudomonadati</taxon>
        <taxon>Pseudomonadota</taxon>
        <taxon>Alphaproteobacteria</taxon>
        <taxon>Hyphomicrobiales</taxon>
        <taxon>Rhizobiaceae</taxon>
        <taxon>Rhizobium/Agrobacterium group</taxon>
        <taxon>Rhizobium</taxon>
    </lineage>
</organism>
<dbReference type="InterPro" id="IPR013974">
    <property type="entry name" value="SAF"/>
</dbReference>
<feature type="domain" description="SAF" evidence="2">
    <location>
        <begin position="47"/>
        <end position="115"/>
    </location>
</feature>
<dbReference type="Proteomes" id="UP001549047">
    <property type="component" value="Unassembled WGS sequence"/>
</dbReference>
<dbReference type="InterPro" id="IPR031571">
    <property type="entry name" value="RcpC_dom"/>
</dbReference>
<gene>
    <name evidence="3" type="ORF">ABID16_002180</name>
</gene>
<evidence type="ECO:0000259" key="2">
    <source>
        <dbReference type="SMART" id="SM00858"/>
    </source>
</evidence>
<dbReference type="EMBL" id="JBEPMB010000002">
    <property type="protein sequence ID" value="MET3613851.1"/>
    <property type="molecule type" value="Genomic_DNA"/>
</dbReference>
<evidence type="ECO:0000256" key="1">
    <source>
        <dbReference type="SAM" id="MobiDB-lite"/>
    </source>
</evidence>